<sequence>MDLDIDIFPNEYGPIANHARGGFQPKANPRLRKEITELADVVDKDNARDIPVHDGRLEREDCTTGGCFGNE</sequence>
<gene>
    <name evidence="1" type="ORF">OWV82_003745</name>
</gene>
<keyword evidence="2" id="KW-1185">Reference proteome</keyword>
<proteinExistence type="predicted"/>
<comment type="caution">
    <text evidence="1">The sequence shown here is derived from an EMBL/GenBank/DDBJ whole genome shotgun (WGS) entry which is preliminary data.</text>
</comment>
<evidence type="ECO:0000313" key="1">
    <source>
        <dbReference type="EMBL" id="KAJ4724799.1"/>
    </source>
</evidence>
<reference evidence="1 2" key="1">
    <citation type="journal article" date="2023" name="Science">
        <title>Complex scaffold remodeling in plant triterpene biosynthesis.</title>
        <authorList>
            <person name="De La Pena R."/>
            <person name="Hodgson H."/>
            <person name="Liu J.C."/>
            <person name="Stephenson M.J."/>
            <person name="Martin A.C."/>
            <person name="Owen C."/>
            <person name="Harkess A."/>
            <person name="Leebens-Mack J."/>
            <person name="Jimenez L.E."/>
            <person name="Osbourn A."/>
            <person name="Sattely E.S."/>
        </authorList>
    </citation>
    <scope>NUCLEOTIDE SEQUENCE [LARGE SCALE GENOMIC DNA]</scope>
    <source>
        <strain evidence="2">cv. JPN11</strain>
        <tissue evidence="1">Leaf</tissue>
    </source>
</reference>
<dbReference type="Proteomes" id="UP001164539">
    <property type="component" value="Chromosome 2"/>
</dbReference>
<organism evidence="1 2">
    <name type="scientific">Melia azedarach</name>
    <name type="common">Chinaberry tree</name>
    <dbReference type="NCBI Taxonomy" id="155640"/>
    <lineage>
        <taxon>Eukaryota</taxon>
        <taxon>Viridiplantae</taxon>
        <taxon>Streptophyta</taxon>
        <taxon>Embryophyta</taxon>
        <taxon>Tracheophyta</taxon>
        <taxon>Spermatophyta</taxon>
        <taxon>Magnoliopsida</taxon>
        <taxon>eudicotyledons</taxon>
        <taxon>Gunneridae</taxon>
        <taxon>Pentapetalae</taxon>
        <taxon>rosids</taxon>
        <taxon>malvids</taxon>
        <taxon>Sapindales</taxon>
        <taxon>Meliaceae</taxon>
        <taxon>Melia</taxon>
    </lineage>
</organism>
<protein>
    <submittedName>
        <fullName evidence="1">Uncharacterized protein</fullName>
    </submittedName>
</protein>
<name>A0ACC1YP63_MELAZ</name>
<evidence type="ECO:0000313" key="2">
    <source>
        <dbReference type="Proteomes" id="UP001164539"/>
    </source>
</evidence>
<dbReference type="EMBL" id="CM051395">
    <property type="protein sequence ID" value="KAJ4724799.1"/>
    <property type="molecule type" value="Genomic_DNA"/>
</dbReference>
<accession>A0ACC1YP63</accession>